<dbReference type="PANTHER" id="PTHR43401:SF2">
    <property type="entry name" value="L-THREONINE 3-DEHYDROGENASE"/>
    <property type="match status" value="1"/>
</dbReference>
<feature type="domain" description="Alcohol dehydrogenase-like C-terminal" evidence="5">
    <location>
        <begin position="179"/>
        <end position="304"/>
    </location>
</feature>
<dbReference type="AlphaFoldDB" id="A0A1H0C2J5"/>
<organism evidence="7 8">
    <name type="scientific">Megasphaera paucivorans</name>
    <dbReference type="NCBI Taxonomy" id="349095"/>
    <lineage>
        <taxon>Bacteria</taxon>
        <taxon>Bacillati</taxon>
        <taxon>Bacillota</taxon>
        <taxon>Negativicutes</taxon>
        <taxon>Veillonellales</taxon>
        <taxon>Veillonellaceae</taxon>
        <taxon>Megasphaera</taxon>
    </lineage>
</organism>
<reference evidence="7 8" key="1">
    <citation type="submission" date="2016-10" db="EMBL/GenBank/DDBJ databases">
        <authorList>
            <person name="de Groot N.N."/>
        </authorList>
    </citation>
    <scope>NUCLEOTIDE SEQUENCE [LARGE SCALE GENOMIC DNA]</scope>
    <source>
        <strain evidence="7 8">DSM 16981</strain>
    </source>
</reference>
<feature type="domain" description="Alcohol dehydrogenase-like N-terminal" evidence="6">
    <location>
        <begin position="29"/>
        <end position="138"/>
    </location>
</feature>
<evidence type="ECO:0000256" key="4">
    <source>
        <dbReference type="RuleBase" id="RU361277"/>
    </source>
</evidence>
<dbReference type="RefSeq" id="WP_176763019.1">
    <property type="nucleotide sequence ID" value="NZ_FNHQ01000063.1"/>
</dbReference>
<sequence length="345" mass="37189">MKKTMKCVIKSASGVGNIKLVERPIPEVGPNDVLVKVKAVAVCGTDVHIMDWTEWAAKRMNPPSIIGHEFSGQIIKKGELVKQVQIGDAVAAETHIVCHTCDLCHNGCEHVCYNTETIGASRDGALAEYVAIPAENAVVFKKFASWEILSLMEPFVAAVHAVTQFSISGKTVGVIGCGPIGCMGILIAKKCGASKVIAIEPIEQRGNKALEVGADILINPITVNIKQAVQDANDGDLIDIVLDFSGNVGAIQDCMTYIKPEGKIAILGLSEKKMTFKLDEFVYRGLTLKGIAGRRMYRDWETAKGLLAGGLDLSKIITHKLPMVEFQKGLELMKTGKCCKCVLIP</sequence>
<gene>
    <name evidence="7" type="ORF">SAMN05660299_02837</name>
</gene>
<dbReference type="GO" id="GO:0016491">
    <property type="term" value="F:oxidoreductase activity"/>
    <property type="evidence" value="ECO:0007669"/>
    <property type="project" value="UniProtKB-KW"/>
</dbReference>
<dbReference type="Pfam" id="PF00107">
    <property type="entry name" value="ADH_zinc_N"/>
    <property type="match status" value="1"/>
</dbReference>
<evidence type="ECO:0000256" key="2">
    <source>
        <dbReference type="ARBA" id="ARBA00022833"/>
    </source>
</evidence>
<keyword evidence="1 4" id="KW-0479">Metal-binding</keyword>
<keyword evidence="2 4" id="KW-0862">Zinc</keyword>
<evidence type="ECO:0000256" key="3">
    <source>
        <dbReference type="ARBA" id="ARBA00023002"/>
    </source>
</evidence>
<dbReference type="STRING" id="349095.SAMN05660299_02837"/>
<protein>
    <submittedName>
        <fullName evidence="7">L-threonine 3-dehydrogenase</fullName>
    </submittedName>
</protein>
<evidence type="ECO:0000259" key="5">
    <source>
        <dbReference type="Pfam" id="PF00107"/>
    </source>
</evidence>
<evidence type="ECO:0000259" key="6">
    <source>
        <dbReference type="Pfam" id="PF08240"/>
    </source>
</evidence>
<evidence type="ECO:0000256" key="1">
    <source>
        <dbReference type="ARBA" id="ARBA00022723"/>
    </source>
</evidence>
<comment type="similarity">
    <text evidence="4">Belongs to the zinc-containing alcohol dehydrogenase family.</text>
</comment>
<dbReference type="InterPro" id="IPR013154">
    <property type="entry name" value="ADH-like_N"/>
</dbReference>
<dbReference type="SUPFAM" id="SSF50129">
    <property type="entry name" value="GroES-like"/>
    <property type="match status" value="1"/>
</dbReference>
<dbReference type="Gene3D" id="3.40.50.720">
    <property type="entry name" value="NAD(P)-binding Rossmann-like Domain"/>
    <property type="match status" value="1"/>
</dbReference>
<dbReference type="InterPro" id="IPR013149">
    <property type="entry name" value="ADH-like_C"/>
</dbReference>
<accession>A0A1H0C2J5</accession>
<name>A0A1H0C2J5_9FIRM</name>
<dbReference type="GO" id="GO:0008270">
    <property type="term" value="F:zinc ion binding"/>
    <property type="evidence" value="ECO:0007669"/>
    <property type="project" value="InterPro"/>
</dbReference>
<evidence type="ECO:0000313" key="8">
    <source>
        <dbReference type="Proteomes" id="UP000199309"/>
    </source>
</evidence>
<comment type="cofactor">
    <cofactor evidence="4">
        <name>Zn(2+)</name>
        <dbReference type="ChEBI" id="CHEBI:29105"/>
    </cofactor>
</comment>
<dbReference type="Proteomes" id="UP000199309">
    <property type="component" value="Unassembled WGS sequence"/>
</dbReference>
<evidence type="ECO:0000313" key="7">
    <source>
        <dbReference type="EMBL" id="SDN52138.1"/>
    </source>
</evidence>
<dbReference type="PANTHER" id="PTHR43401">
    <property type="entry name" value="L-THREONINE 3-DEHYDROGENASE"/>
    <property type="match status" value="1"/>
</dbReference>
<dbReference type="SUPFAM" id="SSF51735">
    <property type="entry name" value="NAD(P)-binding Rossmann-fold domains"/>
    <property type="match status" value="1"/>
</dbReference>
<dbReference type="InterPro" id="IPR002328">
    <property type="entry name" value="ADH_Zn_CS"/>
</dbReference>
<dbReference type="Pfam" id="PF08240">
    <property type="entry name" value="ADH_N"/>
    <property type="match status" value="1"/>
</dbReference>
<dbReference type="PROSITE" id="PS00059">
    <property type="entry name" value="ADH_ZINC"/>
    <property type="match status" value="1"/>
</dbReference>
<keyword evidence="8" id="KW-1185">Reference proteome</keyword>
<dbReference type="InterPro" id="IPR011032">
    <property type="entry name" value="GroES-like_sf"/>
</dbReference>
<proteinExistence type="inferred from homology"/>
<dbReference type="InterPro" id="IPR036291">
    <property type="entry name" value="NAD(P)-bd_dom_sf"/>
</dbReference>
<dbReference type="InterPro" id="IPR050129">
    <property type="entry name" value="Zn_alcohol_dh"/>
</dbReference>
<dbReference type="EMBL" id="FNHQ01000063">
    <property type="protein sequence ID" value="SDN52138.1"/>
    <property type="molecule type" value="Genomic_DNA"/>
</dbReference>
<keyword evidence="3" id="KW-0560">Oxidoreductase</keyword>
<dbReference type="Gene3D" id="3.90.180.10">
    <property type="entry name" value="Medium-chain alcohol dehydrogenases, catalytic domain"/>
    <property type="match status" value="1"/>
</dbReference>